<dbReference type="AlphaFoldDB" id="A0A6M4ISU9"/>
<dbReference type="EMBL" id="CP053085">
    <property type="protein sequence ID" value="QJR37275.1"/>
    <property type="molecule type" value="Genomic_DNA"/>
</dbReference>
<dbReference type="SUPFAM" id="SSF53649">
    <property type="entry name" value="Alkaline phosphatase-like"/>
    <property type="match status" value="1"/>
</dbReference>
<dbReference type="InterPro" id="IPR002591">
    <property type="entry name" value="Phosphodiest/P_Trfase"/>
</dbReference>
<sequence>MSQQHAAPPLVILAIDSADIELVTRWTESGHMPTLAGIMRAGCFLKIDGADLVNEMGSWISLHSGVAKTTHGFYSVRQLVPGTYTLMQTNAAVAKNAPPFWRFLRGGTKKAAIVDPPELDVIPDVPGVQLTNWAAHESERLWEMARSLPEHVLPEIRAKFGAGEKLATFAHRGTEEEDFADYQRALARIATKGLVCRDVIGRDDFDVIVATFFEAHTIGHRLWSYQPEFAPPNRLSNGLRDLYEAIDGELARTLADLSAEANVFIVSAYGMAGMYPTTGLMDAFLHQLDYQVPLRTEQLIAGQRFDPLTLLRRALPQPVRKWVSRFLPANVQERLIASDFAANTDWSRSVAFGIPNLYNGQIRLNVRGREPQGIVEPGAEYTALLDRIEADLTQLVDPKTGRPAVARVFRSADAFHVGIDHVLPDLFVEWEWAPHFMDEVLHPRAKLVQEPEHYHRSSFHRPTGFVAAAGPWIPHDTTTHTIDLRDLAPTFLAILDVPIPDTMTGHPLPYVRMPLRRPACATAPA</sequence>
<evidence type="ECO:0000313" key="2">
    <source>
        <dbReference type="Proteomes" id="UP000500938"/>
    </source>
</evidence>
<organism evidence="1 2">
    <name type="scientific">Gemmatimonas groenlandica</name>
    <dbReference type="NCBI Taxonomy" id="2732249"/>
    <lineage>
        <taxon>Bacteria</taxon>
        <taxon>Pseudomonadati</taxon>
        <taxon>Gemmatimonadota</taxon>
        <taxon>Gemmatimonadia</taxon>
        <taxon>Gemmatimonadales</taxon>
        <taxon>Gemmatimonadaceae</taxon>
        <taxon>Gemmatimonas</taxon>
    </lineage>
</organism>
<accession>A0A6M4ISU9</accession>
<name>A0A6M4ISU9_9BACT</name>
<dbReference type="RefSeq" id="WP_171226709.1">
    <property type="nucleotide sequence ID" value="NZ_CP053085.1"/>
</dbReference>
<reference evidence="1 2" key="1">
    <citation type="submission" date="2020-05" db="EMBL/GenBank/DDBJ databases">
        <title>Complete genome sequence of Gemmatimonas greenlandica TET16.</title>
        <authorList>
            <person name="Zeng Y."/>
        </authorList>
    </citation>
    <scope>NUCLEOTIDE SEQUENCE [LARGE SCALE GENOMIC DNA]</scope>
    <source>
        <strain evidence="1 2">TET16</strain>
    </source>
</reference>
<dbReference type="Pfam" id="PF01663">
    <property type="entry name" value="Phosphodiest"/>
    <property type="match status" value="1"/>
</dbReference>
<evidence type="ECO:0008006" key="3">
    <source>
        <dbReference type="Google" id="ProtNLM"/>
    </source>
</evidence>
<proteinExistence type="predicted"/>
<gene>
    <name evidence="1" type="ORF">HKW67_18030</name>
</gene>
<protein>
    <recommendedName>
        <fullName evidence="3">Type I phosphodiesterase/nucleotide pyrophosphatase</fullName>
    </recommendedName>
</protein>
<evidence type="ECO:0000313" key="1">
    <source>
        <dbReference type="EMBL" id="QJR37275.1"/>
    </source>
</evidence>
<keyword evidence="2" id="KW-1185">Reference proteome</keyword>
<dbReference type="KEGG" id="ggr:HKW67_18030"/>
<dbReference type="InterPro" id="IPR017850">
    <property type="entry name" value="Alkaline_phosphatase_core_sf"/>
</dbReference>
<dbReference type="Proteomes" id="UP000500938">
    <property type="component" value="Chromosome"/>
</dbReference>
<dbReference type="Gene3D" id="3.40.720.10">
    <property type="entry name" value="Alkaline Phosphatase, subunit A"/>
    <property type="match status" value="2"/>
</dbReference>